<name>A0A367L473_9HYPO</name>
<feature type="region of interest" description="Disordered" evidence="1">
    <location>
        <begin position="1"/>
        <end position="30"/>
    </location>
</feature>
<proteinExistence type="predicted"/>
<keyword evidence="3" id="KW-1185">Reference proteome</keyword>
<dbReference type="EMBL" id="LKCN02000016">
    <property type="protein sequence ID" value="RCI09220.1"/>
    <property type="molecule type" value="Genomic_DNA"/>
</dbReference>
<feature type="region of interest" description="Disordered" evidence="1">
    <location>
        <begin position="92"/>
        <end position="121"/>
    </location>
</feature>
<evidence type="ECO:0000313" key="3">
    <source>
        <dbReference type="Proteomes" id="UP000253664"/>
    </source>
</evidence>
<accession>A0A367L473</accession>
<sequence>MQPRADGRHRAAPLPRKGISLSTNDGWETSGALNVVRPSTIFARARLEPRRHHLFSPRQYDWTGLTRQAHSLQGPFQAAHYRSWQEIGVLRPATPPFSAPTPILTGAGTGRRRRHETGTTS</sequence>
<organism evidence="2 3">
    <name type="scientific">Ophiocordyceps polyrhachis-furcata BCC 54312</name>
    <dbReference type="NCBI Taxonomy" id="1330021"/>
    <lineage>
        <taxon>Eukaryota</taxon>
        <taxon>Fungi</taxon>
        <taxon>Dikarya</taxon>
        <taxon>Ascomycota</taxon>
        <taxon>Pezizomycotina</taxon>
        <taxon>Sordariomycetes</taxon>
        <taxon>Hypocreomycetidae</taxon>
        <taxon>Hypocreales</taxon>
        <taxon>Ophiocordycipitaceae</taxon>
        <taxon>Ophiocordyceps</taxon>
    </lineage>
</organism>
<evidence type="ECO:0000313" key="2">
    <source>
        <dbReference type="EMBL" id="RCI09220.1"/>
    </source>
</evidence>
<reference evidence="2 3" key="1">
    <citation type="journal article" date="2015" name="BMC Genomics">
        <title>Insights from the genome of Ophiocordyceps polyrhachis-furcata to pathogenicity and host specificity in insect fungi.</title>
        <authorList>
            <person name="Wichadakul D."/>
            <person name="Kobmoo N."/>
            <person name="Ingsriswang S."/>
            <person name="Tangphatsornruang S."/>
            <person name="Chantasingh D."/>
            <person name="Luangsa-ard J.J."/>
            <person name="Eurwilaichitr L."/>
        </authorList>
    </citation>
    <scope>NUCLEOTIDE SEQUENCE [LARGE SCALE GENOMIC DNA]</scope>
    <source>
        <strain evidence="2 3">BCC 54312</strain>
    </source>
</reference>
<comment type="caution">
    <text evidence="2">The sequence shown here is derived from an EMBL/GenBank/DDBJ whole genome shotgun (WGS) entry which is preliminary data.</text>
</comment>
<dbReference type="Proteomes" id="UP000253664">
    <property type="component" value="Unassembled WGS sequence"/>
</dbReference>
<protein>
    <submittedName>
        <fullName evidence="2">Uncharacterized protein</fullName>
    </submittedName>
</protein>
<gene>
    <name evidence="2" type="ORF">L249_1425</name>
</gene>
<dbReference type="AlphaFoldDB" id="A0A367L473"/>
<evidence type="ECO:0000256" key="1">
    <source>
        <dbReference type="SAM" id="MobiDB-lite"/>
    </source>
</evidence>